<feature type="compositionally biased region" description="Low complexity" evidence="7">
    <location>
        <begin position="428"/>
        <end position="448"/>
    </location>
</feature>
<sequence length="510" mass="54926">MSNAFEALGISRELTDLLKQNGISEPTPVQRQTIPILMKGNDVIAQAQTGTGKTLAFALPILERVNVQKEQVQALILTPTRELAIQITAELKKLAPAFKANVLAAYGGQDVEAQIRKLQRAPHIVVATPGRLIDHMTRGTVSLGKLSMLVLDEADQMLHMGFLNEVESIIMQTPKARQTMLFSATMPDAVRRLASQYMNDPEDVQIRSANVTLDSIKQLVVDTTDRGKQKALITLLEQHSPYLAVIFCRTKIRAKKLNEALQDHGFESDELHGDLTQAKREQVMKRFRDAKLQVLVATDVAARGLDVEGVTHVYNYDMPLDGESYIHRIGRTGRAGQTGMAVTLATPYDASKLASIERSINARLEHRSIERDGELTSRGGGRERNAGREERGGREGRGDRGAKAAGRGAGEQRGGGKGKARAAGGSGAEAASQQRAGRAAGKASGRSSNPWEITEADIRFAQGDKNAIRGGKRSGSSTGRSRDGKGGGRQGASKGSAGGRSGGRSRTRGR</sequence>
<reference evidence="11 12" key="1">
    <citation type="submission" date="2018-09" db="EMBL/GenBank/DDBJ databases">
        <title>Paenibacillus aracenensis nov. sp. isolated from a cave in southern Spain.</title>
        <authorList>
            <person name="Jurado V."/>
            <person name="Gutierrez-Patricio S."/>
            <person name="Gonzalez-Pimentel J.L."/>
            <person name="Miller A.Z."/>
            <person name="Laiz L."/>
            <person name="Saiz-Jimenez C."/>
        </authorList>
    </citation>
    <scope>NUCLEOTIDE SEQUENCE [LARGE SCALE GENOMIC DNA]</scope>
    <source>
        <strain evidence="11 12">DSM 22867</strain>
    </source>
</reference>
<dbReference type="CDD" id="cd00268">
    <property type="entry name" value="DEADc"/>
    <property type="match status" value="1"/>
</dbReference>
<dbReference type="CDD" id="cd18787">
    <property type="entry name" value="SF2_C_DEAD"/>
    <property type="match status" value="1"/>
</dbReference>
<feature type="domain" description="Helicase ATP-binding" evidence="8">
    <location>
        <begin position="34"/>
        <end position="204"/>
    </location>
</feature>
<keyword evidence="12" id="KW-1185">Reference proteome</keyword>
<comment type="similarity">
    <text evidence="5">Belongs to the DEAD box helicase family.</text>
</comment>
<dbReference type="Pfam" id="PF00270">
    <property type="entry name" value="DEAD"/>
    <property type="match status" value="1"/>
</dbReference>
<dbReference type="InterPro" id="IPR014014">
    <property type="entry name" value="RNA_helicase_DEAD_Q_motif"/>
</dbReference>
<comment type="caution">
    <text evidence="11">The sequence shown here is derived from an EMBL/GenBank/DDBJ whole genome shotgun (WGS) entry which is preliminary data.</text>
</comment>
<evidence type="ECO:0000256" key="2">
    <source>
        <dbReference type="ARBA" id="ARBA00022801"/>
    </source>
</evidence>
<gene>
    <name evidence="11" type="ORF">D3P08_07510</name>
</gene>
<dbReference type="Gene3D" id="3.40.50.300">
    <property type="entry name" value="P-loop containing nucleotide triphosphate hydrolases"/>
    <property type="match status" value="2"/>
</dbReference>
<dbReference type="SMART" id="SM00490">
    <property type="entry name" value="HELICc"/>
    <property type="match status" value="1"/>
</dbReference>
<feature type="compositionally biased region" description="Gly residues" evidence="7">
    <location>
        <begin position="407"/>
        <end position="417"/>
    </location>
</feature>
<accession>A0A3A1V013</accession>
<dbReference type="GO" id="GO:0003676">
    <property type="term" value="F:nucleic acid binding"/>
    <property type="evidence" value="ECO:0007669"/>
    <property type="project" value="InterPro"/>
</dbReference>
<feature type="domain" description="Helicase C-terminal" evidence="9">
    <location>
        <begin position="215"/>
        <end position="376"/>
    </location>
</feature>
<keyword evidence="3 11" id="KW-0347">Helicase</keyword>
<dbReference type="PROSITE" id="PS51192">
    <property type="entry name" value="HELICASE_ATP_BIND_1"/>
    <property type="match status" value="1"/>
</dbReference>
<keyword evidence="1" id="KW-0547">Nucleotide-binding</keyword>
<feature type="short sequence motif" description="Q motif" evidence="6">
    <location>
        <begin position="3"/>
        <end position="31"/>
    </location>
</feature>
<evidence type="ECO:0000256" key="1">
    <source>
        <dbReference type="ARBA" id="ARBA00022741"/>
    </source>
</evidence>
<evidence type="ECO:0000256" key="6">
    <source>
        <dbReference type="PROSITE-ProRule" id="PRU00552"/>
    </source>
</evidence>
<dbReference type="PANTHER" id="PTHR47959:SF1">
    <property type="entry name" value="ATP-DEPENDENT RNA HELICASE DBPA"/>
    <property type="match status" value="1"/>
</dbReference>
<evidence type="ECO:0000259" key="8">
    <source>
        <dbReference type="PROSITE" id="PS51192"/>
    </source>
</evidence>
<protein>
    <submittedName>
        <fullName evidence="11">DEAD/DEAH box helicase</fullName>
    </submittedName>
</protein>
<dbReference type="OrthoDB" id="9805696at2"/>
<dbReference type="InterPro" id="IPR011545">
    <property type="entry name" value="DEAD/DEAH_box_helicase_dom"/>
</dbReference>
<name>A0A3A1V013_9BACL</name>
<dbReference type="GO" id="GO:0005829">
    <property type="term" value="C:cytosol"/>
    <property type="evidence" value="ECO:0007669"/>
    <property type="project" value="TreeGrafter"/>
</dbReference>
<organism evidence="11 12">
    <name type="scientific">Paenibacillus nanensis</name>
    <dbReference type="NCBI Taxonomy" id="393251"/>
    <lineage>
        <taxon>Bacteria</taxon>
        <taxon>Bacillati</taxon>
        <taxon>Bacillota</taxon>
        <taxon>Bacilli</taxon>
        <taxon>Bacillales</taxon>
        <taxon>Paenibacillaceae</taxon>
        <taxon>Paenibacillus</taxon>
    </lineage>
</organism>
<keyword evidence="2" id="KW-0378">Hydrolase</keyword>
<dbReference type="Proteomes" id="UP000266482">
    <property type="component" value="Unassembled WGS sequence"/>
</dbReference>
<dbReference type="SMART" id="SM00487">
    <property type="entry name" value="DEXDc"/>
    <property type="match status" value="1"/>
</dbReference>
<dbReference type="GO" id="GO:0003724">
    <property type="term" value="F:RNA helicase activity"/>
    <property type="evidence" value="ECO:0007669"/>
    <property type="project" value="InterPro"/>
</dbReference>
<evidence type="ECO:0000259" key="10">
    <source>
        <dbReference type="PROSITE" id="PS51195"/>
    </source>
</evidence>
<evidence type="ECO:0000259" key="9">
    <source>
        <dbReference type="PROSITE" id="PS51194"/>
    </source>
</evidence>
<feature type="region of interest" description="Disordered" evidence="7">
    <location>
        <begin position="367"/>
        <end position="510"/>
    </location>
</feature>
<dbReference type="GO" id="GO:0005524">
    <property type="term" value="F:ATP binding"/>
    <property type="evidence" value="ECO:0007669"/>
    <property type="project" value="UniProtKB-KW"/>
</dbReference>
<dbReference type="InterPro" id="IPR027417">
    <property type="entry name" value="P-loop_NTPase"/>
</dbReference>
<evidence type="ECO:0000256" key="3">
    <source>
        <dbReference type="ARBA" id="ARBA00022806"/>
    </source>
</evidence>
<feature type="domain" description="DEAD-box RNA helicase Q" evidence="10">
    <location>
        <begin position="3"/>
        <end position="31"/>
    </location>
</feature>
<dbReference type="AlphaFoldDB" id="A0A3A1V013"/>
<dbReference type="RefSeq" id="WP_119598879.1">
    <property type="nucleotide sequence ID" value="NZ_QXQA01000003.1"/>
</dbReference>
<proteinExistence type="inferred from homology"/>
<dbReference type="EMBL" id="QXQA01000003">
    <property type="protein sequence ID" value="RIX54088.1"/>
    <property type="molecule type" value="Genomic_DNA"/>
</dbReference>
<dbReference type="InterPro" id="IPR001650">
    <property type="entry name" value="Helicase_C-like"/>
</dbReference>
<dbReference type="InterPro" id="IPR014001">
    <property type="entry name" value="Helicase_ATP-bd"/>
</dbReference>
<dbReference type="Pfam" id="PF00271">
    <property type="entry name" value="Helicase_C"/>
    <property type="match status" value="1"/>
</dbReference>
<dbReference type="SUPFAM" id="SSF52540">
    <property type="entry name" value="P-loop containing nucleoside triphosphate hydrolases"/>
    <property type="match status" value="1"/>
</dbReference>
<evidence type="ECO:0000256" key="7">
    <source>
        <dbReference type="SAM" id="MobiDB-lite"/>
    </source>
</evidence>
<dbReference type="PANTHER" id="PTHR47959">
    <property type="entry name" value="ATP-DEPENDENT RNA HELICASE RHLE-RELATED"/>
    <property type="match status" value="1"/>
</dbReference>
<evidence type="ECO:0000256" key="5">
    <source>
        <dbReference type="ARBA" id="ARBA00038437"/>
    </source>
</evidence>
<evidence type="ECO:0000256" key="4">
    <source>
        <dbReference type="ARBA" id="ARBA00022840"/>
    </source>
</evidence>
<feature type="compositionally biased region" description="Basic and acidic residues" evidence="7">
    <location>
        <begin position="367"/>
        <end position="402"/>
    </location>
</feature>
<evidence type="ECO:0000313" key="11">
    <source>
        <dbReference type="EMBL" id="RIX54088.1"/>
    </source>
</evidence>
<dbReference type="InterPro" id="IPR044742">
    <property type="entry name" value="DEAD/DEAH_RhlB"/>
</dbReference>
<keyword evidence="4" id="KW-0067">ATP-binding</keyword>
<dbReference type="GO" id="GO:0016787">
    <property type="term" value="F:hydrolase activity"/>
    <property type="evidence" value="ECO:0007669"/>
    <property type="project" value="UniProtKB-KW"/>
</dbReference>
<dbReference type="PROSITE" id="PS51194">
    <property type="entry name" value="HELICASE_CTER"/>
    <property type="match status" value="1"/>
</dbReference>
<evidence type="ECO:0000313" key="12">
    <source>
        <dbReference type="Proteomes" id="UP000266482"/>
    </source>
</evidence>
<dbReference type="PROSITE" id="PS51195">
    <property type="entry name" value="Q_MOTIF"/>
    <property type="match status" value="1"/>
</dbReference>
<dbReference type="InterPro" id="IPR050079">
    <property type="entry name" value="DEAD_box_RNA_helicase"/>
</dbReference>